<sequence length="59" mass="6609">MTVQPSGAAMRRPPDRDDALDLFPIILSEHRQITRPGRTGIAFPRGAFLRPDCARHGLR</sequence>
<gene>
    <name evidence="1" type="ORF">ACFSCT_15545</name>
</gene>
<evidence type="ECO:0000313" key="1">
    <source>
        <dbReference type="EMBL" id="MFD1883133.1"/>
    </source>
</evidence>
<dbReference type="RefSeq" id="WP_379144204.1">
    <property type="nucleotide sequence ID" value="NZ_JBHUEN010000043.1"/>
</dbReference>
<accession>A0ABW4RB04</accession>
<keyword evidence="2" id="KW-1185">Reference proteome</keyword>
<dbReference type="Proteomes" id="UP001597213">
    <property type="component" value="Unassembled WGS sequence"/>
</dbReference>
<proteinExistence type="predicted"/>
<protein>
    <submittedName>
        <fullName evidence="1">Uncharacterized protein</fullName>
    </submittedName>
</protein>
<reference evidence="2" key="1">
    <citation type="journal article" date="2019" name="Int. J. Syst. Evol. Microbiol.">
        <title>The Global Catalogue of Microorganisms (GCM) 10K type strain sequencing project: providing services to taxonomists for standard genome sequencing and annotation.</title>
        <authorList>
            <consortium name="The Broad Institute Genomics Platform"/>
            <consortium name="The Broad Institute Genome Sequencing Center for Infectious Disease"/>
            <person name="Wu L."/>
            <person name="Ma J."/>
        </authorList>
    </citation>
    <scope>NUCLEOTIDE SEQUENCE [LARGE SCALE GENOMIC DNA]</scope>
    <source>
        <strain evidence="2">CCUG 56029</strain>
    </source>
</reference>
<organism evidence="1 2">
    <name type="scientific">Paracoccus pacificus</name>
    <dbReference type="NCBI Taxonomy" id="1463598"/>
    <lineage>
        <taxon>Bacteria</taxon>
        <taxon>Pseudomonadati</taxon>
        <taxon>Pseudomonadota</taxon>
        <taxon>Alphaproteobacteria</taxon>
        <taxon>Rhodobacterales</taxon>
        <taxon>Paracoccaceae</taxon>
        <taxon>Paracoccus</taxon>
    </lineage>
</organism>
<name>A0ABW4RB04_9RHOB</name>
<comment type="caution">
    <text evidence="1">The sequence shown here is derived from an EMBL/GenBank/DDBJ whole genome shotgun (WGS) entry which is preliminary data.</text>
</comment>
<evidence type="ECO:0000313" key="2">
    <source>
        <dbReference type="Proteomes" id="UP001597213"/>
    </source>
</evidence>
<dbReference type="EMBL" id="JBHUEN010000043">
    <property type="protein sequence ID" value="MFD1883133.1"/>
    <property type="molecule type" value="Genomic_DNA"/>
</dbReference>